<name>A0A101IB81_9BACT</name>
<dbReference type="InterPro" id="IPR009718">
    <property type="entry name" value="Rex_DNA-bd_C_dom"/>
</dbReference>
<evidence type="ECO:0000256" key="3">
    <source>
        <dbReference type="ARBA" id="ARBA00023015"/>
    </source>
</evidence>
<organism evidence="9 10">
    <name type="scientific">Mesotoga infera</name>
    <dbReference type="NCBI Taxonomy" id="1236046"/>
    <lineage>
        <taxon>Bacteria</taxon>
        <taxon>Thermotogati</taxon>
        <taxon>Thermotogota</taxon>
        <taxon>Thermotogae</taxon>
        <taxon>Kosmotogales</taxon>
        <taxon>Kosmotogaceae</taxon>
        <taxon>Mesotoga</taxon>
    </lineage>
</organism>
<dbReference type="NCBIfam" id="NF003996">
    <property type="entry name" value="PRK05472.2-5"/>
    <property type="match status" value="1"/>
</dbReference>
<evidence type="ECO:0000256" key="2">
    <source>
        <dbReference type="ARBA" id="ARBA00022491"/>
    </source>
</evidence>
<dbReference type="EMBL" id="LGGW01000001">
    <property type="protein sequence ID" value="KUK91470.1"/>
    <property type="molecule type" value="Genomic_DNA"/>
</dbReference>
<dbReference type="InterPro" id="IPR022876">
    <property type="entry name" value="Tscrpt_rep_Rex"/>
</dbReference>
<dbReference type="InterPro" id="IPR058236">
    <property type="entry name" value="Rex_actinobacterial-type"/>
</dbReference>
<keyword evidence="1 7" id="KW-0963">Cytoplasm</keyword>
<dbReference type="InterPro" id="IPR036390">
    <property type="entry name" value="WH_DNA-bd_sf"/>
</dbReference>
<feature type="DNA-binding region" description="H-T-H motif" evidence="7">
    <location>
        <begin position="16"/>
        <end position="55"/>
    </location>
</feature>
<gene>
    <name evidence="7" type="primary">rex</name>
    <name evidence="9" type="ORF">XE02_0028</name>
</gene>
<accession>A0A101IB81</accession>
<keyword evidence="4 7" id="KW-0520">NAD</keyword>
<sequence length="217" mass="23720">MDSRRIPKPTIKRLAVYHRCLENLVISGVPSVSSKDLAERLGIKASQVRKDLSYFGEFGKRGVGYGTELLLDSISEILGIRKKWNTCIVGMGNLGMALANYPGLPSSGFITRALFDNNPNKIGIPMPNDLVIESTSLLKEIVRERNIEIGVITVPASAAQSTAELLIEARIKGMVNFAPVRLSLPPDVRSEEIDISVSFRSLAFNMTFGSSKRGRIG</sequence>
<keyword evidence="3 7" id="KW-0805">Transcription regulation</keyword>
<evidence type="ECO:0000259" key="8">
    <source>
        <dbReference type="SMART" id="SM00881"/>
    </source>
</evidence>
<dbReference type="GO" id="GO:0005737">
    <property type="term" value="C:cytoplasm"/>
    <property type="evidence" value="ECO:0007669"/>
    <property type="project" value="UniProtKB-SubCell"/>
</dbReference>
<dbReference type="GO" id="GO:0045892">
    <property type="term" value="P:negative regulation of DNA-templated transcription"/>
    <property type="evidence" value="ECO:0007669"/>
    <property type="project" value="InterPro"/>
</dbReference>
<reference evidence="10" key="1">
    <citation type="journal article" date="2015" name="MBio">
        <title>Genome-Resolved Metagenomic Analysis Reveals Roles for Candidate Phyla and Other Microbial Community Members in Biogeochemical Transformations in Oil Reservoirs.</title>
        <authorList>
            <person name="Hu P."/>
            <person name="Tom L."/>
            <person name="Singh A."/>
            <person name="Thomas B.C."/>
            <person name="Baker B.J."/>
            <person name="Piceno Y.M."/>
            <person name="Andersen G.L."/>
            <person name="Banfield J.F."/>
        </authorList>
    </citation>
    <scope>NUCLEOTIDE SEQUENCE [LARGE SCALE GENOMIC DNA]</scope>
</reference>
<dbReference type="SUPFAM" id="SSF46785">
    <property type="entry name" value="Winged helix' DNA-binding domain"/>
    <property type="match status" value="1"/>
</dbReference>
<evidence type="ECO:0000313" key="9">
    <source>
        <dbReference type="EMBL" id="KUK91470.1"/>
    </source>
</evidence>
<dbReference type="GO" id="GO:0003700">
    <property type="term" value="F:DNA-binding transcription factor activity"/>
    <property type="evidence" value="ECO:0007669"/>
    <property type="project" value="UniProtKB-UniRule"/>
</dbReference>
<keyword evidence="5 7" id="KW-0238">DNA-binding</keyword>
<dbReference type="NCBIfam" id="NF003994">
    <property type="entry name" value="PRK05472.2-3"/>
    <property type="match status" value="1"/>
</dbReference>
<proteinExistence type="inferred from homology"/>
<dbReference type="HAMAP" id="MF_01131">
    <property type="entry name" value="Rex"/>
    <property type="match status" value="1"/>
</dbReference>
<feature type="binding site" evidence="7">
    <location>
        <begin position="90"/>
        <end position="95"/>
    </location>
    <ligand>
        <name>NAD(+)</name>
        <dbReference type="ChEBI" id="CHEBI:57540"/>
    </ligand>
</feature>
<comment type="subunit">
    <text evidence="7">Homodimer.</text>
</comment>
<evidence type="ECO:0000313" key="10">
    <source>
        <dbReference type="Proteomes" id="UP000055014"/>
    </source>
</evidence>
<evidence type="ECO:0000256" key="5">
    <source>
        <dbReference type="ARBA" id="ARBA00023125"/>
    </source>
</evidence>
<dbReference type="SMART" id="SM00881">
    <property type="entry name" value="CoA_binding"/>
    <property type="match status" value="1"/>
</dbReference>
<dbReference type="GO" id="GO:0003677">
    <property type="term" value="F:DNA binding"/>
    <property type="evidence" value="ECO:0007669"/>
    <property type="project" value="UniProtKB-UniRule"/>
</dbReference>
<keyword evidence="2 7" id="KW-0678">Repressor</keyword>
<dbReference type="NCBIfam" id="NF003995">
    <property type="entry name" value="PRK05472.2-4"/>
    <property type="match status" value="1"/>
</dbReference>
<dbReference type="Pfam" id="PF02629">
    <property type="entry name" value="CoA_binding"/>
    <property type="match status" value="1"/>
</dbReference>
<dbReference type="PANTHER" id="PTHR35786:SF1">
    <property type="entry name" value="REDOX-SENSING TRANSCRIPTIONAL REPRESSOR REX 1"/>
    <property type="match status" value="1"/>
</dbReference>
<dbReference type="InterPro" id="IPR036291">
    <property type="entry name" value="NAD(P)-bd_dom_sf"/>
</dbReference>
<evidence type="ECO:0000256" key="6">
    <source>
        <dbReference type="ARBA" id="ARBA00023163"/>
    </source>
</evidence>
<dbReference type="SUPFAM" id="SSF51735">
    <property type="entry name" value="NAD(P)-binding Rossmann-fold domains"/>
    <property type="match status" value="1"/>
</dbReference>
<evidence type="ECO:0000256" key="1">
    <source>
        <dbReference type="ARBA" id="ARBA00022490"/>
    </source>
</evidence>
<dbReference type="GO" id="GO:0051775">
    <property type="term" value="P:response to redox state"/>
    <property type="evidence" value="ECO:0007669"/>
    <property type="project" value="InterPro"/>
</dbReference>
<dbReference type="InterPro" id="IPR036388">
    <property type="entry name" value="WH-like_DNA-bd_sf"/>
</dbReference>
<dbReference type="PATRIC" id="fig|1236046.5.peg.577"/>
<comment type="subcellular location">
    <subcellularLocation>
        <location evidence="7">Cytoplasm</location>
    </subcellularLocation>
</comment>
<dbReference type="Gene3D" id="1.10.10.10">
    <property type="entry name" value="Winged helix-like DNA-binding domain superfamily/Winged helix DNA-binding domain"/>
    <property type="match status" value="1"/>
</dbReference>
<dbReference type="Proteomes" id="UP000055014">
    <property type="component" value="Unassembled WGS sequence"/>
</dbReference>
<dbReference type="Gene3D" id="3.40.50.720">
    <property type="entry name" value="NAD(P)-binding Rossmann-like Domain"/>
    <property type="match status" value="1"/>
</dbReference>
<comment type="similarity">
    <text evidence="7">Belongs to the transcriptional regulatory Rex family.</text>
</comment>
<dbReference type="PANTHER" id="PTHR35786">
    <property type="entry name" value="REDOX-SENSING TRANSCRIPTIONAL REPRESSOR REX"/>
    <property type="match status" value="1"/>
</dbReference>
<dbReference type="InterPro" id="IPR003781">
    <property type="entry name" value="CoA-bd"/>
</dbReference>
<evidence type="ECO:0000256" key="7">
    <source>
        <dbReference type="HAMAP-Rule" id="MF_01131"/>
    </source>
</evidence>
<dbReference type="Pfam" id="PF06971">
    <property type="entry name" value="Put_DNA-bind_N"/>
    <property type="match status" value="1"/>
</dbReference>
<protein>
    <recommendedName>
        <fullName evidence="7">Redox-sensing transcriptional repressor Rex</fullName>
    </recommendedName>
</protein>
<feature type="domain" description="CoA-binding" evidence="8">
    <location>
        <begin position="79"/>
        <end position="181"/>
    </location>
</feature>
<evidence type="ECO:0000256" key="4">
    <source>
        <dbReference type="ARBA" id="ARBA00023027"/>
    </source>
</evidence>
<comment type="caution">
    <text evidence="9">The sequence shown here is derived from an EMBL/GenBank/DDBJ whole genome shotgun (WGS) entry which is preliminary data.</text>
</comment>
<dbReference type="AlphaFoldDB" id="A0A101IB81"/>
<dbReference type="NCBIfam" id="NF003993">
    <property type="entry name" value="PRK05472.2-2"/>
    <property type="match status" value="1"/>
</dbReference>
<keyword evidence="6 7" id="KW-0804">Transcription</keyword>
<comment type="function">
    <text evidence="7">Modulates transcription in response to changes in cellular NADH/NAD(+) redox state.</text>
</comment>